<dbReference type="EMBL" id="CM004393">
    <property type="protein sequence ID" value="KAG8651389.1"/>
    <property type="molecule type" value="Genomic_DNA"/>
</dbReference>
<comment type="caution">
    <text evidence="1">The sequence shown here is derived from an EMBL/GenBank/DDBJ whole genome shotgun (WGS) entry which is preliminary data.</text>
</comment>
<organism evidence="1 2">
    <name type="scientific">Manihot esculenta</name>
    <name type="common">Cassava</name>
    <name type="synonym">Jatropha manihot</name>
    <dbReference type="NCBI Taxonomy" id="3983"/>
    <lineage>
        <taxon>Eukaryota</taxon>
        <taxon>Viridiplantae</taxon>
        <taxon>Streptophyta</taxon>
        <taxon>Embryophyta</taxon>
        <taxon>Tracheophyta</taxon>
        <taxon>Spermatophyta</taxon>
        <taxon>Magnoliopsida</taxon>
        <taxon>eudicotyledons</taxon>
        <taxon>Gunneridae</taxon>
        <taxon>Pentapetalae</taxon>
        <taxon>rosids</taxon>
        <taxon>fabids</taxon>
        <taxon>Malpighiales</taxon>
        <taxon>Euphorbiaceae</taxon>
        <taxon>Crotonoideae</taxon>
        <taxon>Manihoteae</taxon>
        <taxon>Manihot</taxon>
    </lineage>
</organism>
<sequence>MGIEPMNEILKHHCSRKVLHFTQRRTHKWIQNESYEDYMYLVERCLKHEKEIVSPYLPATTQDKIIQVVEHELLQEKASELEGKK</sequence>
<reference evidence="2" key="1">
    <citation type="journal article" date="2016" name="Nat. Biotechnol.">
        <title>Sequencing wild and cultivated cassava and related species reveals extensive interspecific hybridization and genetic diversity.</title>
        <authorList>
            <person name="Bredeson J.V."/>
            <person name="Lyons J.B."/>
            <person name="Prochnik S.E."/>
            <person name="Wu G.A."/>
            <person name="Ha C.M."/>
            <person name="Edsinger-Gonzales E."/>
            <person name="Grimwood J."/>
            <person name="Schmutz J."/>
            <person name="Rabbi I.Y."/>
            <person name="Egesi C."/>
            <person name="Nauluvula P."/>
            <person name="Lebot V."/>
            <person name="Ndunguru J."/>
            <person name="Mkamilo G."/>
            <person name="Bart R.S."/>
            <person name="Setter T.L."/>
            <person name="Gleadow R.M."/>
            <person name="Kulakow P."/>
            <person name="Ferguson M.E."/>
            <person name="Rounsley S."/>
            <person name="Rokhsar D.S."/>
        </authorList>
    </citation>
    <scope>NUCLEOTIDE SEQUENCE [LARGE SCALE GENOMIC DNA]</scope>
    <source>
        <strain evidence="2">cv. AM560-2</strain>
    </source>
</reference>
<name>A0ACB7HHF4_MANES</name>
<accession>A0ACB7HHF4</accession>
<evidence type="ECO:0000313" key="2">
    <source>
        <dbReference type="Proteomes" id="UP000091857"/>
    </source>
</evidence>
<dbReference type="Proteomes" id="UP000091857">
    <property type="component" value="Chromosome 7"/>
</dbReference>
<proteinExistence type="predicted"/>
<gene>
    <name evidence="1" type="ORF">MANES_07G121604v8</name>
</gene>
<evidence type="ECO:0000313" key="1">
    <source>
        <dbReference type="EMBL" id="KAG8651389.1"/>
    </source>
</evidence>
<protein>
    <submittedName>
        <fullName evidence="1">Uncharacterized protein</fullName>
    </submittedName>
</protein>
<keyword evidence="2" id="KW-1185">Reference proteome</keyword>